<dbReference type="PANTHER" id="PTHR43308:SF5">
    <property type="entry name" value="S-LAYER PROTEIN _ PEPTIDOGLYCAN ENDO-BETA-N-ACETYLGLUCOSAMINIDASE"/>
    <property type="match status" value="1"/>
</dbReference>
<dbReference type="PROSITE" id="PS51272">
    <property type="entry name" value="SLH"/>
    <property type="match status" value="2"/>
</dbReference>
<feature type="domain" description="SLH" evidence="2">
    <location>
        <begin position="437"/>
        <end position="498"/>
    </location>
</feature>
<keyword evidence="1" id="KW-0732">Signal</keyword>
<dbReference type="InterPro" id="IPR051465">
    <property type="entry name" value="Cell_Envelope_Struct_Comp"/>
</dbReference>
<dbReference type="Pfam" id="PF00395">
    <property type="entry name" value="SLH"/>
    <property type="match status" value="2"/>
</dbReference>
<evidence type="ECO:0000256" key="1">
    <source>
        <dbReference type="SAM" id="SignalP"/>
    </source>
</evidence>
<reference evidence="3 4" key="1">
    <citation type="journal article" date="2016" name="Nat. Commun.">
        <title>Thousands of microbial genomes shed light on interconnected biogeochemical processes in an aquifer system.</title>
        <authorList>
            <person name="Anantharaman K."/>
            <person name="Brown C.T."/>
            <person name="Hug L.A."/>
            <person name="Sharon I."/>
            <person name="Castelle C.J."/>
            <person name="Probst A.J."/>
            <person name="Thomas B.C."/>
            <person name="Singh A."/>
            <person name="Wilkins M.J."/>
            <person name="Karaoz U."/>
            <person name="Brodie E.L."/>
            <person name="Williams K.H."/>
            <person name="Hubbard S.S."/>
            <person name="Banfield J.F."/>
        </authorList>
    </citation>
    <scope>NUCLEOTIDE SEQUENCE [LARGE SCALE GENOMIC DNA]</scope>
</reference>
<protein>
    <recommendedName>
        <fullName evidence="2">SLH domain-containing protein</fullName>
    </recommendedName>
</protein>
<dbReference type="EMBL" id="METP01000069">
    <property type="protein sequence ID" value="OGC02863.1"/>
    <property type="molecule type" value="Genomic_DNA"/>
</dbReference>
<evidence type="ECO:0000313" key="4">
    <source>
        <dbReference type="Proteomes" id="UP000176938"/>
    </source>
</evidence>
<dbReference type="Proteomes" id="UP000176938">
    <property type="component" value="Unassembled WGS sequence"/>
</dbReference>
<feature type="signal peptide" evidence="1">
    <location>
        <begin position="1"/>
        <end position="20"/>
    </location>
</feature>
<dbReference type="Gene3D" id="2.40.160.60">
    <property type="entry name" value="Outer membrane protein transport protein (OMPP1/FadL/TodX)"/>
    <property type="match status" value="1"/>
</dbReference>
<organism evidence="3 4">
    <name type="scientific">candidate division WOR-1 bacterium RIFCSPLOWO2_02_FULL_46_20</name>
    <dbReference type="NCBI Taxonomy" id="1802567"/>
    <lineage>
        <taxon>Bacteria</taxon>
        <taxon>Bacillati</taxon>
        <taxon>Saganbacteria</taxon>
    </lineage>
</organism>
<evidence type="ECO:0000313" key="3">
    <source>
        <dbReference type="EMBL" id="OGC02863.1"/>
    </source>
</evidence>
<sequence length="632" mass="68585">MKKGLILISCLLIGCGAALAVNGVAADPSNTLFTARQLGLGGVSAAFSDDANGVFSNPAGLTNVEFPQLVGASRKLMLDETQYTLFAWAIPSQMGTFGLGYTGANTSGSIPTKLDPASGRIIIDPSSEAIGYGTSVIALSYSKNLRDILSLGATYKLFNQSFSGGLSSQGTATGLDLSALFKPRSWLTIGTNLQNVLEGTLQWSGSTSTDKIGGFYKLGFKLNVLGSSNEAMSTHPQKLDMGFDYNSPHNTPSAANYSLGFEYFPLEKTALRVGYNPRGITYGIGMINGGFRFDYAYAADSEIPGNIPHYFSLSYVGEQAVLVSQKLTKKEPYIVIIQPQDRLITDQETINIIARGATKKYLDEKTIWRVTGLSETQEVNEITQLEELTTVYLNGNKIDQTGTIEVSQKLVLGRNVFQIVGYTPDSAVNSAEVKVLRVEPFNDTAMDHWAIEPISLAVTLGLVKGYPDNLFKSEKGISRAELITLLVRTLSANLETEEPLSSFSDVPDSHWGAKYIAYGADKGLAKGYPDGTYKPNTVLSRAEGITILARYANLAEKTEEKSPFPDLAPDFWANKFILPAIEAGLLEYLKGKDFDPSAPFTRAEACEVLYRTPRIKAMIEQFWTTGVISESQ</sequence>
<feature type="domain" description="SLH" evidence="2">
    <location>
        <begin position="499"/>
        <end position="562"/>
    </location>
</feature>
<dbReference type="AlphaFoldDB" id="A0A1F4R5Z8"/>
<dbReference type="PANTHER" id="PTHR43308">
    <property type="entry name" value="OUTER MEMBRANE PROTEIN ALPHA-RELATED"/>
    <property type="match status" value="1"/>
</dbReference>
<comment type="caution">
    <text evidence="3">The sequence shown here is derived from an EMBL/GenBank/DDBJ whole genome shotgun (WGS) entry which is preliminary data.</text>
</comment>
<name>A0A1F4R5Z8_UNCSA</name>
<accession>A0A1F4R5Z8</accession>
<evidence type="ECO:0000259" key="2">
    <source>
        <dbReference type="PROSITE" id="PS51272"/>
    </source>
</evidence>
<proteinExistence type="predicted"/>
<feature type="chain" id="PRO_5009514116" description="SLH domain-containing protein" evidence="1">
    <location>
        <begin position="21"/>
        <end position="632"/>
    </location>
</feature>
<gene>
    <name evidence="3" type="ORF">A3H38_04385</name>
</gene>
<dbReference type="InterPro" id="IPR001119">
    <property type="entry name" value="SLH_dom"/>
</dbReference>
<dbReference type="PROSITE" id="PS51257">
    <property type="entry name" value="PROKAR_LIPOPROTEIN"/>
    <property type="match status" value="1"/>
</dbReference>